<proteinExistence type="predicted"/>
<name>A0A8J4XS82_CHIOP</name>
<feature type="compositionally biased region" description="Pro residues" evidence="1">
    <location>
        <begin position="109"/>
        <end position="120"/>
    </location>
</feature>
<evidence type="ECO:0000256" key="1">
    <source>
        <dbReference type="SAM" id="MobiDB-lite"/>
    </source>
</evidence>
<evidence type="ECO:0000313" key="2">
    <source>
        <dbReference type="EMBL" id="KAG0712675.1"/>
    </source>
</evidence>
<dbReference type="AlphaFoldDB" id="A0A8J4XS82"/>
<comment type="caution">
    <text evidence="2">The sequence shown here is derived from an EMBL/GenBank/DDBJ whole genome shotgun (WGS) entry which is preliminary data.</text>
</comment>
<sequence length="291" mass="31324">MRAAGALEILGKLYIPLVAPVQKEAGHVKKSSADWHSPPGFWTRQRESFLGRDKDLVFKSVHTLKSAPAAPTKLPHEDPGWPTPPPGSHTPRPRTPRPTQLPHTASQAPTPPPSATPPVPALHEHSQSMNTVIHEYSQSKQSAAYSSQHSQSIIPVRPYTHLHDHDTVTEDTQGEGAKGILAGCRGGSSAATVTRRASSASAARGWSNRAHGTAPRGTMKMMTKHDSNSTKPGIMIHIPQYPLYSIGYYWTSNQLGVGTMAELERGTPRPRKCVCPSGLGGDQPCLQTTTG</sequence>
<reference evidence="2" key="1">
    <citation type="submission" date="2020-07" db="EMBL/GenBank/DDBJ databases">
        <title>The High-quality genome of the commercially important snow crab, Chionoecetes opilio.</title>
        <authorList>
            <person name="Jeong J.-H."/>
            <person name="Ryu S."/>
        </authorList>
    </citation>
    <scope>NUCLEOTIDE SEQUENCE</scope>
    <source>
        <strain evidence="2">MADBK_172401_WGS</strain>
        <tissue evidence="2">Digestive gland</tissue>
    </source>
</reference>
<feature type="compositionally biased region" description="Low complexity" evidence="1">
    <location>
        <begin position="97"/>
        <end position="108"/>
    </location>
</feature>
<dbReference type="EMBL" id="JACEEZ010022216">
    <property type="protein sequence ID" value="KAG0712675.1"/>
    <property type="molecule type" value="Genomic_DNA"/>
</dbReference>
<protein>
    <submittedName>
        <fullName evidence="2">Uncharacterized protein</fullName>
    </submittedName>
</protein>
<feature type="region of interest" description="Disordered" evidence="1">
    <location>
        <begin position="197"/>
        <end position="228"/>
    </location>
</feature>
<organism evidence="2 3">
    <name type="scientific">Chionoecetes opilio</name>
    <name type="common">Atlantic snow crab</name>
    <name type="synonym">Cancer opilio</name>
    <dbReference type="NCBI Taxonomy" id="41210"/>
    <lineage>
        <taxon>Eukaryota</taxon>
        <taxon>Metazoa</taxon>
        <taxon>Ecdysozoa</taxon>
        <taxon>Arthropoda</taxon>
        <taxon>Crustacea</taxon>
        <taxon>Multicrustacea</taxon>
        <taxon>Malacostraca</taxon>
        <taxon>Eumalacostraca</taxon>
        <taxon>Eucarida</taxon>
        <taxon>Decapoda</taxon>
        <taxon>Pleocyemata</taxon>
        <taxon>Brachyura</taxon>
        <taxon>Eubrachyura</taxon>
        <taxon>Majoidea</taxon>
        <taxon>Majidae</taxon>
        <taxon>Chionoecetes</taxon>
    </lineage>
</organism>
<feature type="compositionally biased region" description="Low complexity" evidence="1">
    <location>
        <begin position="197"/>
        <end position="210"/>
    </location>
</feature>
<evidence type="ECO:0000313" key="3">
    <source>
        <dbReference type="Proteomes" id="UP000770661"/>
    </source>
</evidence>
<dbReference type="Proteomes" id="UP000770661">
    <property type="component" value="Unassembled WGS sequence"/>
</dbReference>
<accession>A0A8J4XS82</accession>
<gene>
    <name evidence="2" type="ORF">GWK47_017941</name>
</gene>
<feature type="region of interest" description="Disordered" evidence="1">
    <location>
        <begin position="67"/>
        <end position="122"/>
    </location>
</feature>
<keyword evidence="3" id="KW-1185">Reference proteome</keyword>